<gene>
    <name evidence="2" type="ORF">B0I31_102728</name>
</gene>
<feature type="compositionally biased region" description="Low complexity" evidence="1">
    <location>
        <begin position="1"/>
        <end position="13"/>
    </location>
</feature>
<feature type="region of interest" description="Disordered" evidence="1">
    <location>
        <begin position="1"/>
        <end position="22"/>
    </location>
</feature>
<dbReference type="AlphaFoldDB" id="A0A2P8IH09"/>
<evidence type="ECO:0000313" key="3">
    <source>
        <dbReference type="Proteomes" id="UP000241118"/>
    </source>
</evidence>
<sequence>MPARSAASRQSRSTTPQPQHAPVALGLVPSACGSLCRSAPITVVLPAYRWASIFQSLIQVDSGTAAVYQRADWPAPVGRCRSRMMRIPFWPAYSMTLSRICNGDSPTRSGLVKSLTPDAVAPGLSASFENGTRRSTDSVVSARRAGGTGR</sequence>
<organism evidence="2 3">
    <name type="scientific">Saccharothrix carnea</name>
    <dbReference type="NCBI Taxonomy" id="1280637"/>
    <lineage>
        <taxon>Bacteria</taxon>
        <taxon>Bacillati</taxon>
        <taxon>Actinomycetota</taxon>
        <taxon>Actinomycetes</taxon>
        <taxon>Pseudonocardiales</taxon>
        <taxon>Pseudonocardiaceae</taxon>
        <taxon>Saccharothrix</taxon>
    </lineage>
</organism>
<evidence type="ECO:0000256" key="1">
    <source>
        <dbReference type="SAM" id="MobiDB-lite"/>
    </source>
</evidence>
<reference evidence="2 3" key="1">
    <citation type="submission" date="2018-03" db="EMBL/GenBank/DDBJ databases">
        <title>Genomic Encyclopedia of Type Strains, Phase III (KMG-III): the genomes of soil and plant-associated and newly described type strains.</title>
        <authorList>
            <person name="Whitman W."/>
        </authorList>
    </citation>
    <scope>NUCLEOTIDE SEQUENCE [LARGE SCALE GENOMIC DNA]</scope>
    <source>
        <strain evidence="2 3">CGMCC 4.7097</strain>
    </source>
</reference>
<protein>
    <submittedName>
        <fullName evidence="2">Uncharacterized protein</fullName>
    </submittedName>
</protein>
<feature type="region of interest" description="Disordered" evidence="1">
    <location>
        <begin position="125"/>
        <end position="150"/>
    </location>
</feature>
<accession>A0A2P8IH09</accession>
<keyword evidence="3" id="KW-1185">Reference proteome</keyword>
<proteinExistence type="predicted"/>
<evidence type="ECO:0000313" key="2">
    <source>
        <dbReference type="EMBL" id="PSL57749.1"/>
    </source>
</evidence>
<dbReference type="EMBL" id="PYAX01000002">
    <property type="protein sequence ID" value="PSL57749.1"/>
    <property type="molecule type" value="Genomic_DNA"/>
</dbReference>
<name>A0A2P8IH09_SACCR</name>
<comment type="caution">
    <text evidence="2">The sequence shown here is derived from an EMBL/GenBank/DDBJ whole genome shotgun (WGS) entry which is preliminary data.</text>
</comment>
<dbReference type="Proteomes" id="UP000241118">
    <property type="component" value="Unassembled WGS sequence"/>
</dbReference>